<feature type="domain" description="Response regulatory" evidence="2">
    <location>
        <begin position="2"/>
        <end position="115"/>
    </location>
</feature>
<name>A0A089M3C4_9BACL</name>
<dbReference type="STRING" id="189425.PGRAT_08755"/>
<evidence type="ECO:0000313" key="3">
    <source>
        <dbReference type="EMBL" id="AIQ67707.1"/>
    </source>
</evidence>
<proteinExistence type="predicted"/>
<gene>
    <name evidence="3" type="ORF">PGRAT_08755</name>
</gene>
<evidence type="ECO:0000259" key="2">
    <source>
        <dbReference type="PROSITE" id="PS50110"/>
    </source>
</evidence>
<keyword evidence="4" id="KW-1185">Reference proteome</keyword>
<keyword evidence="1" id="KW-0597">Phosphoprotein</keyword>
<dbReference type="RefSeq" id="WP_025706416.1">
    <property type="nucleotide sequence ID" value="NZ_CP009287.1"/>
</dbReference>
<feature type="modified residue" description="4-aspartylphosphate" evidence="1">
    <location>
        <position position="54"/>
    </location>
</feature>
<accession>A0A089M3C4</accession>
<dbReference type="Pfam" id="PF00072">
    <property type="entry name" value="Response_reg"/>
    <property type="match status" value="1"/>
</dbReference>
<dbReference type="Proteomes" id="UP000029500">
    <property type="component" value="Chromosome"/>
</dbReference>
<dbReference type="OrthoDB" id="2649295at2"/>
<dbReference type="AlphaFoldDB" id="A0A089M3C4"/>
<dbReference type="Gene3D" id="3.40.50.2300">
    <property type="match status" value="1"/>
</dbReference>
<dbReference type="SUPFAM" id="SSF52172">
    <property type="entry name" value="CheY-like"/>
    <property type="match status" value="1"/>
</dbReference>
<dbReference type="KEGG" id="pgm:PGRAT_08755"/>
<dbReference type="EMBL" id="CP009287">
    <property type="protein sequence ID" value="AIQ67707.1"/>
    <property type="molecule type" value="Genomic_DNA"/>
</dbReference>
<dbReference type="GO" id="GO:0000160">
    <property type="term" value="P:phosphorelay signal transduction system"/>
    <property type="evidence" value="ECO:0007669"/>
    <property type="project" value="InterPro"/>
</dbReference>
<evidence type="ECO:0000313" key="4">
    <source>
        <dbReference type="Proteomes" id="UP000029500"/>
    </source>
</evidence>
<dbReference type="InterPro" id="IPR011006">
    <property type="entry name" value="CheY-like_superfamily"/>
</dbReference>
<dbReference type="eggNOG" id="COG4753">
    <property type="taxonomic scope" value="Bacteria"/>
</dbReference>
<dbReference type="InterPro" id="IPR001789">
    <property type="entry name" value="Sig_transdc_resp-reg_receiver"/>
</dbReference>
<sequence length="134" mass="14648">MKILLVDDKPQMRSELKLLLETLPFTYEAVLEAACDTGAIRLIERHNPDIIVTDAKLLISEASALERVNASQTHGTIIVTSSYEFVLDAFCKGGMATLLKPVAKEELKYAVLRAASGMRRECLYGGQPGAVPAR</sequence>
<dbReference type="SMART" id="SM00448">
    <property type="entry name" value="REC"/>
    <property type="match status" value="1"/>
</dbReference>
<dbReference type="PROSITE" id="PS50110">
    <property type="entry name" value="RESPONSE_REGULATORY"/>
    <property type="match status" value="1"/>
</dbReference>
<evidence type="ECO:0000256" key="1">
    <source>
        <dbReference type="PROSITE-ProRule" id="PRU00169"/>
    </source>
</evidence>
<organism evidence="3 4">
    <name type="scientific">Paenibacillus graminis</name>
    <dbReference type="NCBI Taxonomy" id="189425"/>
    <lineage>
        <taxon>Bacteria</taxon>
        <taxon>Bacillati</taxon>
        <taxon>Bacillota</taxon>
        <taxon>Bacilli</taxon>
        <taxon>Bacillales</taxon>
        <taxon>Paenibacillaceae</taxon>
        <taxon>Paenibacillus</taxon>
    </lineage>
</organism>
<protein>
    <recommendedName>
        <fullName evidence="2">Response regulatory domain-containing protein</fullName>
    </recommendedName>
</protein>
<reference evidence="3 4" key="1">
    <citation type="submission" date="2014-08" db="EMBL/GenBank/DDBJ databases">
        <title>Comparative genomics of the Paenibacillus odorifer group.</title>
        <authorList>
            <person name="den Bakker H.C."/>
            <person name="Tsai Y.-C."/>
            <person name="Martin N."/>
            <person name="Korlach J."/>
            <person name="Wiedmann M."/>
        </authorList>
    </citation>
    <scope>NUCLEOTIDE SEQUENCE [LARGE SCALE GENOMIC DNA]</scope>
    <source>
        <strain evidence="3 4">DSM 15220</strain>
    </source>
</reference>
<dbReference type="HOGENOM" id="CLU_1843152_0_0_9"/>